<organism evidence="5 6">
    <name type="scientific">Gonapodya prolifera (strain JEL478)</name>
    <name type="common">Monoblepharis prolifera</name>
    <dbReference type="NCBI Taxonomy" id="1344416"/>
    <lineage>
        <taxon>Eukaryota</taxon>
        <taxon>Fungi</taxon>
        <taxon>Fungi incertae sedis</taxon>
        <taxon>Chytridiomycota</taxon>
        <taxon>Chytridiomycota incertae sedis</taxon>
        <taxon>Monoblepharidomycetes</taxon>
        <taxon>Monoblepharidales</taxon>
        <taxon>Gonapodyaceae</taxon>
        <taxon>Gonapodya</taxon>
    </lineage>
</organism>
<evidence type="ECO:0000313" key="6">
    <source>
        <dbReference type="Proteomes" id="UP000070544"/>
    </source>
</evidence>
<evidence type="ECO:0000256" key="2">
    <source>
        <dbReference type="ARBA" id="ARBA00022694"/>
    </source>
</evidence>
<keyword evidence="3" id="KW-0539">Nucleus</keyword>
<feature type="compositionally biased region" description="Basic residues" evidence="4">
    <location>
        <begin position="1"/>
        <end position="10"/>
    </location>
</feature>
<evidence type="ECO:0000256" key="3">
    <source>
        <dbReference type="ARBA" id="ARBA00023242"/>
    </source>
</evidence>
<dbReference type="EMBL" id="KQ965731">
    <property type="protein sequence ID" value="KXS22420.1"/>
    <property type="molecule type" value="Genomic_DNA"/>
</dbReference>
<protein>
    <submittedName>
        <fullName evidence="5">Uncharacterized protein</fullName>
    </submittedName>
</protein>
<dbReference type="Proteomes" id="UP000070544">
    <property type="component" value="Unassembled WGS sequence"/>
</dbReference>
<dbReference type="OrthoDB" id="416729at2759"/>
<comment type="subcellular location">
    <subcellularLocation>
        <location evidence="1">Nucleus</location>
        <location evidence="1">Nucleolus</location>
    </subcellularLocation>
</comment>
<dbReference type="SUPFAM" id="SSF82704">
    <property type="entry name" value="AlbA-like"/>
    <property type="match status" value="1"/>
</dbReference>
<dbReference type="STRING" id="1344416.A0A139B0F5"/>
<evidence type="ECO:0000256" key="4">
    <source>
        <dbReference type="SAM" id="MobiDB-lite"/>
    </source>
</evidence>
<dbReference type="Pfam" id="PF12328">
    <property type="entry name" value="Rpp20"/>
    <property type="match status" value="1"/>
</dbReference>
<feature type="region of interest" description="Disordered" evidence="4">
    <location>
        <begin position="1"/>
        <end position="125"/>
    </location>
</feature>
<name>A0A139B0F5_GONPJ</name>
<dbReference type="GO" id="GO:0005655">
    <property type="term" value="C:nucleolar ribonuclease P complex"/>
    <property type="evidence" value="ECO:0007669"/>
    <property type="project" value="InterPro"/>
</dbReference>
<reference evidence="5 6" key="1">
    <citation type="journal article" date="2015" name="Genome Biol. Evol.">
        <title>Phylogenomic analyses indicate that early fungi evolved digesting cell walls of algal ancestors of land plants.</title>
        <authorList>
            <person name="Chang Y."/>
            <person name="Wang S."/>
            <person name="Sekimoto S."/>
            <person name="Aerts A.L."/>
            <person name="Choi C."/>
            <person name="Clum A."/>
            <person name="LaButti K.M."/>
            <person name="Lindquist E.A."/>
            <person name="Yee Ngan C."/>
            <person name="Ohm R.A."/>
            <person name="Salamov A.A."/>
            <person name="Grigoriev I.V."/>
            <person name="Spatafora J.W."/>
            <person name="Berbee M.L."/>
        </authorList>
    </citation>
    <scope>NUCLEOTIDE SEQUENCE [LARGE SCALE GENOMIC DNA]</scope>
    <source>
        <strain evidence="5 6">JEL478</strain>
    </source>
</reference>
<dbReference type="InterPro" id="IPR036882">
    <property type="entry name" value="Alba-like_dom_sf"/>
</dbReference>
<dbReference type="PANTHER" id="PTHR15314:SF1">
    <property type="entry name" value="RIBONUCLEASE P PROTEIN SUBUNIT P20"/>
    <property type="match status" value="1"/>
</dbReference>
<evidence type="ECO:0000313" key="5">
    <source>
        <dbReference type="EMBL" id="KXS22420.1"/>
    </source>
</evidence>
<feature type="compositionally biased region" description="Polar residues" evidence="4">
    <location>
        <begin position="90"/>
        <end position="101"/>
    </location>
</feature>
<dbReference type="InterPro" id="IPR014612">
    <property type="entry name" value="Pop7/Rpp20"/>
</dbReference>
<keyword evidence="6" id="KW-1185">Reference proteome</keyword>
<keyword evidence="2" id="KW-0819">tRNA processing</keyword>
<evidence type="ECO:0000256" key="1">
    <source>
        <dbReference type="ARBA" id="ARBA00004604"/>
    </source>
</evidence>
<dbReference type="GO" id="GO:0003676">
    <property type="term" value="F:nucleic acid binding"/>
    <property type="evidence" value="ECO:0007669"/>
    <property type="project" value="InterPro"/>
</dbReference>
<dbReference type="PANTHER" id="PTHR15314">
    <property type="entry name" value="RIBONUCLEASE P PROTEIN SUBUNIT P20"/>
    <property type="match status" value="1"/>
</dbReference>
<accession>A0A139B0F5</accession>
<sequence>MGKDKRKRKRGSSDGVSTQTSVERAVESGTIQQKVEVKRQKTESGPLKDKLDQKVQETLDSSSTDCGGLSNHADATSPDADHSLEPVTTILESQKSQTTHHATNRAPPSQRRKRAPLRPPTRETDIYVSRKSARPALFKRAKKLLNQGKTVTIHGLGAAVKDALSLAIALQNSYRGRLSMKTSTHTVELVDDIEPEDEDDDIGSELRLSPAIRVEVRSIDTDVSVKFGA</sequence>
<gene>
    <name evidence="5" type="ORF">M427DRAFT_172091</name>
</gene>
<proteinExistence type="predicted"/>
<dbReference type="Gene3D" id="3.30.110.20">
    <property type="entry name" value="Alba-like domain"/>
    <property type="match status" value="1"/>
</dbReference>
<feature type="compositionally biased region" description="Basic and acidic residues" evidence="4">
    <location>
        <begin position="35"/>
        <end position="57"/>
    </location>
</feature>
<dbReference type="GO" id="GO:0001682">
    <property type="term" value="P:tRNA 5'-leader removal"/>
    <property type="evidence" value="ECO:0007669"/>
    <property type="project" value="InterPro"/>
</dbReference>
<dbReference type="AlphaFoldDB" id="A0A139B0F5"/>
<dbReference type="GO" id="GO:0000172">
    <property type="term" value="C:ribonuclease MRP complex"/>
    <property type="evidence" value="ECO:0007669"/>
    <property type="project" value="InterPro"/>
</dbReference>